<feature type="region of interest" description="Disordered" evidence="1">
    <location>
        <begin position="58"/>
        <end position="134"/>
    </location>
</feature>
<feature type="region of interest" description="Disordered" evidence="1">
    <location>
        <begin position="1"/>
        <end position="37"/>
    </location>
</feature>
<dbReference type="EMBL" id="KL142370">
    <property type="protein sequence ID" value="KDR81786.1"/>
    <property type="molecule type" value="Genomic_DNA"/>
</dbReference>
<name>A0A067TF39_GALM3</name>
<dbReference type="STRING" id="685588.A0A067TF39"/>
<dbReference type="Proteomes" id="UP000027222">
    <property type="component" value="Unassembled WGS sequence"/>
</dbReference>
<protein>
    <submittedName>
        <fullName evidence="2">Uncharacterized protein</fullName>
    </submittedName>
</protein>
<dbReference type="AlphaFoldDB" id="A0A067TF39"/>
<feature type="compositionally biased region" description="Low complexity" evidence="1">
    <location>
        <begin position="59"/>
        <end position="74"/>
    </location>
</feature>
<feature type="compositionally biased region" description="Polar residues" evidence="1">
    <location>
        <begin position="123"/>
        <end position="134"/>
    </location>
</feature>
<keyword evidence="3" id="KW-1185">Reference proteome</keyword>
<proteinExistence type="predicted"/>
<sequence>MASSPLLESFDPFATHPFTNGSGVTPQPPPPSVYAVPIPSTNTYRRYYMEALSQYPQLSTSASSITSTRSTESSPPRLHSPRPQRRSPALTSSKTTPASPQQIFVPCRKHTSSPDLVLKKRLPTSNIDATQRPR</sequence>
<dbReference type="OrthoDB" id="191192at2759"/>
<gene>
    <name evidence="2" type="ORF">GALMADRAFT_239979</name>
</gene>
<reference evidence="3" key="1">
    <citation type="journal article" date="2014" name="Proc. Natl. Acad. Sci. U.S.A.">
        <title>Extensive sampling of basidiomycete genomes demonstrates inadequacy of the white-rot/brown-rot paradigm for wood decay fungi.</title>
        <authorList>
            <person name="Riley R."/>
            <person name="Salamov A.A."/>
            <person name="Brown D.W."/>
            <person name="Nagy L.G."/>
            <person name="Floudas D."/>
            <person name="Held B.W."/>
            <person name="Levasseur A."/>
            <person name="Lombard V."/>
            <person name="Morin E."/>
            <person name="Otillar R."/>
            <person name="Lindquist E.A."/>
            <person name="Sun H."/>
            <person name="LaButti K.M."/>
            <person name="Schmutz J."/>
            <person name="Jabbour D."/>
            <person name="Luo H."/>
            <person name="Baker S.E."/>
            <person name="Pisabarro A.G."/>
            <person name="Walton J.D."/>
            <person name="Blanchette R.A."/>
            <person name="Henrissat B."/>
            <person name="Martin F."/>
            <person name="Cullen D."/>
            <person name="Hibbett D.S."/>
            <person name="Grigoriev I.V."/>
        </authorList>
    </citation>
    <scope>NUCLEOTIDE SEQUENCE [LARGE SCALE GENOMIC DNA]</scope>
    <source>
        <strain evidence="3">CBS 339.88</strain>
    </source>
</reference>
<feature type="compositionally biased region" description="Polar residues" evidence="1">
    <location>
        <begin position="89"/>
        <end position="102"/>
    </location>
</feature>
<evidence type="ECO:0000256" key="1">
    <source>
        <dbReference type="SAM" id="MobiDB-lite"/>
    </source>
</evidence>
<accession>A0A067TF39</accession>
<organism evidence="2 3">
    <name type="scientific">Galerina marginata (strain CBS 339.88)</name>
    <dbReference type="NCBI Taxonomy" id="685588"/>
    <lineage>
        <taxon>Eukaryota</taxon>
        <taxon>Fungi</taxon>
        <taxon>Dikarya</taxon>
        <taxon>Basidiomycota</taxon>
        <taxon>Agaricomycotina</taxon>
        <taxon>Agaricomycetes</taxon>
        <taxon>Agaricomycetidae</taxon>
        <taxon>Agaricales</taxon>
        <taxon>Agaricineae</taxon>
        <taxon>Strophariaceae</taxon>
        <taxon>Galerina</taxon>
    </lineage>
</organism>
<evidence type="ECO:0000313" key="3">
    <source>
        <dbReference type="Proteomes" id="UP000027222"/>
    </source>
</evidence>
<dbReference type="HOGENOM" id="CLU_154758_0_0_1"/>
<evidence type="ECO:0000313" key="2">
    <source>
        <dbReference type="EMBL" id="KDR81786.1"/>
    </source>
</evidence>